<sequence length="368" mass="40153">MISVERNNPSGAVHRRIFDWFLPPGSKVLITGTVQFPSLSDGTANRSWECSVDGVVIESITYTDAQNRLRLCEQDGLSDEMHEINVKIKVSSQRTFWLDYVQYLPFDDVPLDNAAVFIETPDPDMLVGPGWTSYYPGPTTSTAETTFSFNFNGISLLWMGFYDKRQVSMEATTATYFIDGHSPVTVQLNGALANTSTIQYNQIFFQTDQLAPGNHKLDNGTAGGSTVSGSSPLGPSPSQIPSTPTSSNDPNQHVLAQRKVSTGVIVGAGIGGLLLICIVILGGVWCLRHCLRGLSLMKKTSNPIAVASLNPFILSPAPSEGVVPHPPTHYDTSDKIKQHLGQWKSDEPDFKKPSHQFNSLHLELFAVS</sequence>
<name>A0A409X234_PSICY</name>
<gene>
    <name evidence="3" type="ORF">CVT25_007544</name>
</gene>
<keyword evidence="2" id="KW-1133">Transmembrane helix</keyword>
<dbReference type="AlphaFoldDB" id="A0A409X234"/>
<dbReference type="OrthoDB" id="3052647at2759"/>
<dbReference type="STRING" id="93625.A0A409X234"/>
<proteinExistence type="predicted"/>
<dbReference type="EMBL" id="NHYD01002815">
    <property type="protein sequence ID" value="PPQ84769.1"/>
    <property type="molecule type" value="Genomic_DNA"/>
</dbReference>
<feature type="transmembrane region" description="Helical" evidence="2">
    <location>
        <begin position="264"/>
        <end position="287"/>
    </location>
</feature>
<keyword evidence="2" id="KW-0472">Membrane</keyword>
<feature type="region of interest" description="Disordered" evidence="1">
    <location>
        <begin position="215"/>
        <end position="251"/>
    </location>
</feature>
<feature type="compositionally biased region" description="Low complexity" evidence="1">
    <location>
        <begin position="224"/>
        <end position="247"/>
    </location>
</feature>
<accession>A0A409X234</accession>
<dbReference type="Gene3D" id="2.60.120.260">
    <property type="entry name" value="Galactose-binding domain-like"/>
    <property type="match status" value="1"/>
</dbReference>
<protein>
    <submittedName>
        <fullName evidence="3">Uncharacterized protein</fullName>
    </submittedName>
</protein>
<evidence type="ECO:0000313" key="4">
    <source>
        <dbReference type="Proteomes" id="UP000283269"/>
    </source>
</evidence>
<dbReference type="InParanoid" id="A0A409X234"/>
<keyword evidence="2" id="KW-0812">Transmembrane</keyword>
<dbReference type="Proteomes" id="UP000283269">
    <property type="component" value="Unassembled WGS sequence"/>
</dbReference>
<organism evidence="3 4">
    <name type="scientific">Psilocybe cyanescens</name>
    <dbReference type="NCBI Taxonomy" id="93625"/>
    <lineage>
        <taxon>Eukaryota</taxon>
        <taxon>Fungi</taxon>
        <taxon>Dikarya</taxon>
        <taxon>Basidiomycota</taxon>
        <taxon>Agaricomycotina</taxon>
        <taxon>Agaricomycetes</taxon>
        <taxon>Agaricomycetidae</taxon>
        <taxon>Agaricales</taxon>
        <taxon>Agaricineae</taxon>
        <taxon>Strophariaceae</taxon>
        <taxon>Psilocybe</taxon>
    </lineage>
</organism>
<reference evidence="3 4" key="1">
    <citation type="journal article" date="2018" name="Evol. Lett.">
        <title>Horizontal gene cluster transfer increased hallucinogenic mushroom diversity.</title>
        <authorList>
            <person name="Reynolds H.T."/>
            <person name="Vijayakumar V."/>
            <person name="Gluck-Thaler E."/>
            <person name="Korotkin H.B."/>
            <person name="Matheny P.B."/>
            <person name="Slot J.C."/>
        </authorList>
    </citation>
    <scope>NUCLEOTIDE SEQUENCE [LARGE SCALE GENOMIC DNA]</scope>
    <source>
        <strain evidence="3 4">2631</strain>
    </source>
</reference>
<keyword evidence="4" id="KW-1185">Reference proteome</keyword>
<evidence type="ECO:0000313" key="3">
    <source>
        <dbReference type="EMBL" id="PPQ84769.1"/>
    </source>
</evidence>
<evidence type="ECO:0000256" key="1">
    <source>
        <dbReference type="SAM" id="MobiDB-lite"/>
    </source>
</evidence>
<comment type="caution">
    <text evidence="3">The sequence shown here is derived from an EMBL/GenBank/DDBJ whole genome shotgun (WGS) entry which is preliminary data.</text>
</comment>
<evidence type="ECO:0000256" key="2">
    <source>
        <dbReference type="SAM" id="Phobius"/>
    </source>
</evidence>